<dbReference type="GeneID" id="67180560"/>
<dbReference type="Gene3D" id="3.15.10.40">
    <property type="entry name" value="Uncharacterised protein PF07273, DUF1439"/>
    <property type="match status" value="1"/>
</dbReference>
<evidence type="ECO:0000313" key="3">
    <source>
        <dbReference type="Proteomes" id="UP000006683"/>
    </source>
</evidence>
<gene>
    <name evidence="2" type="ordered locus">Fbal_0308</name>
</gene>
<evidence type="ECO:0000256" key="1">
    <source>
        <dbReference type="SAM" id="SignalP"/>
    </source>
</evidence>
<name>E1SMG7_FERBD</name>
<dbReference type="AlphaFoldDB" id="E1SMG7"/>
<feature type="chain" id="PRO_5003151473" description="Lipoprotein" evidence="1">
    <location>
        <begin position="18"/>
        <end position="179"/>
    </location>
</feature>
<dbReference type="Proteomes" id="UP000006683">
    <property type="component" value="Chromosome"/>
</dbReference>
<keyword evidence="3" id="KW-1185">Reference proteome</keyword>
<dbReference type="PROSITE" id="PS51257">
    <property type="entry name" value="PROKAR_LIPOPROTEIN"/>
    <property type="match status" value="1"/>
</dbReference>
<dbReference type="InterPro" id="IPR010835">
    <property type="entry name" value="DUF1439"/>
</dbReference>
<feature type="signal peptide" evidence="1">
    <location>
        <begin position="1"/>
        <end position="17"/>
    </location>
</feature>
<organism evidence="2 3">
    <name type="scientific">Ferrimonas balearica (strain DSM 9799 / CCM 4581 / KCTC 23876 / PAT)</name>
    <dbReference type="NCBI Taxonomy" id="550540"/>
    <lineage>
        <taxon>Bacteria</taxon>
        <taxon>Pseudomonadati</taxon>
        <taxon>Pseudomonadota</taxon>
        <taxon>Gammaproteobacteria</taxon>
        <taxon>Alteromonadales</taxon>
        <taxon>Ferrimonadaceae</taxon>
        <taxon>Ferrimonas</taxon>
    </lineage>
</organism>
<dbReference type="HOGENOM" id="CLU_105009_1_1_6"/>
<dbReference type="RefSeq" id="WP_013343828.1">
    <property type="nucleotide sequence ID" value="NC_014541.1"/>
</dbReference>
<keyword evidence="1" id="KW-0732">Signal</keyword>
<dbReference type="KEGG" id="fbl:Fbal_0308"/>
<evidence type="ECO:0008006" key="4">
    <source>
        <dbReference type="Google" id="ProtNLM"/>
    </source>
</evidence>
<reference evidence="2 3" key="1">
    <citation type="journal article" date="2010" name="Stand. Genomic Sci.">
        <title>Complete genome sequence of Ferrimonas balearica type strain (PAT).</title>
        <authorList>
            <person name="Nolan M."/>
            <person name="Sikorski J."/>
            <person name="Davenport K."/>
            <person name="Lucas S."/>
            <person name="Glavina Del Rio T."/>
            <person name="Tice H."/>
            <person name="Cheng J."/>
            <person name="Goodwin L."/>
            <person name="Pitluck S."/>
            <person name="Liolios K."/>
            <person name="Ivanova N."/>
            <person name="Mavromatis K."/>
            <person name="Ovchinnikova G."/>
            <person name="Pati A."/>
            <person name="Chen A."/>
            <person name="Palaniappan K."/>
            <person name="Land M."/>
            <person name="Hauser L."/>
            <person name="Chang Y."/>
            <person name="Jeffries C."/>
            <person name="Tapia R."/>
            <person name="Brettin T."/>
            <person name="Detter J."/>
            <person name="Han C."/>
            <person name="Yasawong M."/>
            <person name="Rohde M."/>
            <person name="Tindall B."/>
            <person name="Goker M."/>
            <person name="Woyke T."/>
            <person name="Bristow J."/>
            <person name="Eisen J."/>
            <person name="Markowitz V."/>
            <person name="Hugenholtz P."/>
            <person name="Kyrpides N."/>
            <person name="Klenk H."/>
            <person name="Lapidus A."/>
        </authorList>
    </citation>
    <scope>NUCLEOTIDE SEQUENCE [LARGE SCALE GENOMIC DNA]</scope>
    <source>
        <strain evidence="3">DSM 9799 / CCM 4581 / KCTC 23876 / PAT</strain>
    </source>
</reference>
<dbReference type="EMBL" id="CP002209">
    <property type="protein sequence ID" value="ADN74522.1"/>
    <property type="molecule type" value="Genomic_DNA"/>
</dbReference>
<dbReference type="eggNOG" id="ENOG502Z7KF">
    <property type="taxonomic scope" value="Bacteria"/>
</dbReference>
<protein>
    <recommendedName>
        <fullName evidence="4">Lipoprotein</fullName>
    </recommendedName>
</protein>
<dbReference type="OrthoDB" id="6398264at2"/>
<accession>E1SMG7</accession>
<evidence type="ECO:0000313" key="2">
    <source>
        <dbReference type="EMBL" id="ADN74522.1"/>
    </source>
</evidence>
<dbReference type="Pfam" id="PF07273">
    <property type="entry name" value="DUF1439"/>
    <property type="match status" value="1"/>
</dbReference>
<dbReference type="STRING" id="550540.Fbal_0308"/>
<proteinExistence type="predicted"/>
<sequence length="179" mass="20024">MRVLTLLLVTLGLGGCAASYSVTETELEGYLNNALRKEQRAELNPGLSATMTLSDIDVTIGDEAERVAIRTRSSVKVKTPLIPLRAELAFTFSAKPWYDSDDHSVYLKDVALSEVSASPEELEQLLIPLSREAMQVVKLYLENQPVYQLDQQGWKEDLLRQFGRELKVSPGQLEFVLKP</sequence>